<evidence type="ECO:0000256" key="1">
    <source>
        <dbReference type="SAM" id="MobiDB-lite"/>
    </source>
</evidence>
<feature type="region of interest" description="Disordered" evidence="1">
    <location>
        <begin position="28"/>
        <end position="51"/>
    </location>
</feature>
<feature type="compositionally biased region" description="Polar residues" evidence="1">
    <location>
        <begin position="63"/>
        <end position="79"/>
    </location>
</feature>
<evidence type="ECO:0000313" key="2">
    <source>
        <dbReference type="EMBL" id="KRZ70406.1"/>
    </source>
</evidence>
<dbReference type="Proteomes" id="UP000054843">
    <property type="component" value="Unassembled WGS sequence"/>
</dbReference>
<feature type="compositionally biased region" description="Basic and acidic residues" evidence="1">
    <location>
        <begin position="28"/>
        <end position="50"/>
    </location>
</feature>
<reference evidence="2 3" key="1">
    <citation type="submission" date="2015-01" db="EMBL/GenBank/DDBJ databases">
        <title>Evolution of Trichinella species and genotypes.</title>
        <authorList>
            <person name="Korhonen P.K."/>
            <person name="Edoardo P."/>
            <person name="Giuseppe L.R."/>
            <person name="Gasser R.B."/>
        </authorList>
    </citation>
    <scope>NUCLEOTIDE SEQUENCE [LARGE SCALE GENOMIC DNA]</scope>
    <source>
        <strain evidence="2">ISS1980</strain>
    </source>
</reference>
<dbReference type="EMBL" id="JYDO01000114">
    <property type="protein sequence ID" value="KRZ70406.1"/>
    <property type="molecule type" value="Genomic_DNA"/>
</dbReference>
<sequence>MPFVIRPISDETNKIAYLICQLPINRRPDYQRPANHQKETELGENDDGRDVAASIQDTVRHLTSNSRKCSAKSVSTSGSWGHGAEAAVPSSADSRTI</sequence>
<evidence type="ECO:0000313" key="3">
    <source>
        <dbReference type="Proteomes" id="UP000054843"/>
    </source>
</evidence>
<proteinExistence type="predicted"/>
<protein>
    <submittedName>
        <fullName evidence="2">Uncharacterized protein</fullName>
    </submittedName>
</protein>
<feature type="region of interest" description="Disordered" evidence="1">
    <location>
        <begin position="63"/>
        <end position="97"/>
    </location>
</feature>
<name>A0A0V1MF18_9BILA</name>
<dbReference type="AlphaFoldDB" id="A0A0V1MF18"/>
<keyword evidence="3" id="KW-1185">Reference proteome</keyword>
<accession>A0A0V1MF18</accession>
<organism evidence="2 3">
    <name type="scientific">Trichinella papuae</name>
    <dbReference type="NCBI Taxonomy" id="268474"/>
    <lineage>
        <taxon>Eukaryota</taxon>
        <taxon>Metazoa</taxon>
        <taxon>Ecdysozoa</taxon>
        <taxon>Nematoda</taxon>
        <taxon>Enoplea</taxon>
        <taxon>Dorylaimia</taxon>
        <taxon>Trichinellida</taxon>
        <taxon>Trichinellidae</taxon>
        <taxon>Trichinella</taxon>
    </lineage>
</organism>
<gene>
    <name evidence="2" type="ORF">T10_3686</name>
</gene>
<comment type="caution">
    <text evidence="2">The sequence shown here is derived from an EMBL/GenBank/DDBJ whole genome shotgun (WGS) entry which is preliminary data.</text>
</comment>